<dbReference type="SUPFAM" id="SSF52218">
    <property type="entry name" value="Flavoproteins"/>
    <property type="match status" value="1"/>
</dbReference>
<dbReference type="PIRSF" id="PIRSF005087">
    <property type="entry name" value="NrdI"/>
    <property type="match status" value="1"/>
</dbReference>
<dbReference type="InterPro" id="IPR029039">
    <property type="entry name" value="Flavoprotein-like_sf"/>
</dbReference>
<dbReference type="Pfam" id="PF07972">
    <property type="entry name" value="Flavodoxin_NdrI"/>
    <property type="match status" value="1"/>
</dbReference>
<proteinExistence type="inferred from homology"/>
<name>A0A559IL96_9BACL</name>
<keyword evidence="5" id="KW-1185">Reference proteome</keyword>
<dbReference type="Gene3D" id="3.40.50.360">
    <property type="match status" value="1"/>
</dbReference>
<dbReference type="NCBIfam" id="TIGR00333">
    <property type="entry name" value="nrdI"/>
    <property type="match status" value="1"/>
</dbReference>
<protein>
    <recommendedName>
        <fullName evidence="3">Protein NrdI</fullName>
    </recommendedName>
</protein>
<comment type="function">
    <text evidence="1 3">Probably involved in ribonucleotide reductase function.</text>
</comment>
<dbReference type="Proteomes" id="UP000318102">
    <property type="component" value="Unassembled WGS sequence"/>
</dbReference>
<evidence type="ECO:0000256" key="3">
    <source>
        <dbReference type="HAMAP-Rule" id="MF_00128"/>
    </source>
</evidence>
<dbReference type="InterPro" id="IPR004465">
    <property type="entry name" value="RNR_NrdI"/>
</dbReference>
<dbReference type="HAMAP" id="MF_00128">
    <property type="entry name" value="NrdI"/>
    <property type="match status" value="1"/>
</dbReference>
<dbReference type="EMBL" id="VNJK01000003">
    <property type="protein sequence ID" value="TVX88436.1"/>
    <property type="molecule type" value="Genomic_DNA"/>
</dbReference>
<dbReference type="GO" id="GO:0010181">
    <property type="term" value="F:FMN binding"/>
    <property type="evidence" value="ECO:0007669"/>
    <property type="project" value="InterPro"/>
</dbReference>
<accession>A0A559IL96</accession>
<evidence type="ECO:0000313" key="5">
    <source>
        <dbReference type="Proteomes" id="UP000318102"/>
    </source>
</evidence>
<comment type="caution">
    <text evidence="4">The sequence shown here is derived from an EMBL/GenBank/DDBJ whole genome shotgun (WGS) entry which is preliminary data.</text>
</comment>
<dbReference type="InterPro" id="IPR020852">
    <property type="entry name" value="RNR_Ib_NrdI_bac"/>
</dbReference>
<dbReference type="RefSeq" id="WP_144993728.1">
    <property type="nucleotide sequence ID" value="NZ_VNJK01000003.1"/>
</dbReference>
<evidence type="ECO:0000256" key="2">
    <source>
        <dbReference type="ARBA" id="ARBA00009942"/>
    </source>
</evidence>
<dbReference type="AlphaFoldDB" id="A0A559IL96"/>
<dbReference type="PANTHER" id="PTHR37297">
    <property type="entry name" value="PROTEIN NRDI"/>
    <property type="match status" value="1"/>
</dbReference>
<organism evidence="4 5">
    <name type="scientific">Paenibacillus agilis</name>
    <dbReference type="NCBI Taxonomy" id="3020863"/>
    <lineage>
        <taxon>Bacteria</taxon>
        <taxon>Bacillati</taxon>
        <taxon>Bacillota</taxon>
        <taxon>Bacilli</taxon>
        <taxon>Bacillales</taxon>
        <taxon>Paenibacillaceae</taxon>
        <taxon>Paenibacillus</taxon>
    </lineage>
</organism>
<dbReference type="PANTHER" id="PTHR37297:SF1">
    <property type="entry name" value="PROTEIN NRDI"/>
    <property type="match status" value="1"/>
</dbReference>
<comment type="similarity">
    <text evidence="2 3">Belongs to the NrdI family.</text>
</comment>
<evidence type="ECO:0000256" key="1">
    <source>
        <dbReference type="ARBA" id="ARBA00003999"/>
    </source>
</evidence>
<dbReference type="OrthoDB" id="350535at2"/>
<reference evidence="4 5" key="1">
    <citation type="submission" date="2019-07" db="EMBL/GenBank/DDBJ databases">
        <authorList>
            <person name="Kim J."/>
        </authorList>
    </citation>
    <scope>NUCLEOTIDE SEQUENCE [LARGE SCALE GENOMIC DNA]</scope>
    <source>
        <strain evidence="4 5">N4</strain>
    </source>
</reference>
<gene>
    <name evidence="3 4" type="primary">nrdI</name>
    <name evidence="4" type="ORF">FPZ44_20810</name>
</gene>
<sequence>MLVAYDSRTGNVRRFINKLNLPAVQIDDKMTLDEPFVLITYTTGFGEVPAKVQSFLKNNYARCVAVAASGNRNWGECFGRSADIIARTYGVPVLSKFELAGTTQDVERFKQGVSRYAGYQEEVSAVASY</sequence>
<evidence type="ECO:0000313" key="4">
    <source>
        <dbReference type="EMBL" id="TVX88436.1"/>
    </source>
</evidence>